<dbReference type="PANTHER" id="PTHR36118">
    <property type="entry name" value="ION-TRANSLOCATING OXIDOREDUCTASE COMPLEX SUBUNIT G"/>
    <property type="match status" value="1"/>
</dbReference>
<proteinExistence type="inferred from homology"/>
<reference evidence="8" key="1">
    <citation type="journal article" date="2021" name="Microorganisms">
        <title>The Ever-Expanding Pseudomonas Genus: Description of 43 New Species and Partition of the Pseudomonas putida Group.</title>
        <authorList>
            <person name="Girard L."/>
            <person name="Lood C."/>
            <person name="Hofte M."/>
            <person name="Vandamme P."/>
            <person name="Rokni-Zadeh H."/>
            <person name="van Noort V."/>
            <person name="Lavigne R."/>
            <person name="De Mot R."/>
        </authorList>
    </citation>
    <scope>NUCLEOTIDE SEQUENCE</scope>
    <source>
        <strain evidence="8">COW39</strain>
    </source>
</reference>
<dbReference type="InterPro" id="IPR007329">
    <property type="entry name" value="FMN-bd"/>
</dbReference>
<comment type="subunit">
    <text evidence="6">The complex is composed of six subunits: RnfA, RnfB, RnfC, RnfD, RnfE and RnfG.</text>
</comment>
<dbReference type="EMBL" id="CP077073">
    <property type="protein sequence ID" value="QXH36905.1"/>
    <property type="molecule type" value="Genomic_DNA"/>
</dbReference>
<dbReference type="RefSeq" id="WP_217853316.1">
    <property type="nucleotide sequence ID" value="NZ_CP077073.1"/>
</dbReference>
<evidence type="ECO:0000256" key="4">
    <source>
        <dbReference type="ARBA" id="ARBA00022643"/>
    </source>
</evidence>
<name>A0ABX8MCV7_9PSED</name>
<keyword evidence="6" id="KW-1003">Cell membrane</keyword>
<keyword evidence="3 6" id="KW-0285">Flavoprotein</keyword>
<comment type="cofactor">
    <cofactor evidence="6">
        <name>FMN</name>
        <dbReference type="ChEBI" id="CHEBI:58210"/>
    </cofactor>
</comment>
<feature type="domain" description="FMN-binding" evidence="7">
    <location>
        <begin position="98"/>
        <end position="186"/>
    </location>
</feature>
<evidence type="ECO:0000256" key="2">
    <source>
        <dbReference type="ARBA" id="ARBA00022553"/>
    </source>
</evidence>
<comment type="function">
    <text evidence="6">Part of a membrane-bound complex that couples electron transfer with translocation of ions across the membrane.</text>
</comment>
<dbReference type="InterPro" id="IPR010209">
    <property type="entry name" value="Ion_transpt_RnfG/RsxG"/>
</dbReference>
<accession>A0ABX8MCV7</accession>
<gene>
    <name evidence="6" type="primary">rnfG</name>
    <name evidence="8" type="ORF">KSS95_08780</name>
</gene>
<keyword evidence="9" id="KW-1185">Reference proteome</keyword>
<dbReference type="PANTHER" id="PTHR36118:SF1">
    <property type="entry name" value="ION-TRANSLOCATING OXIDOREDUCTASE COMPLEX SUBUNIT G"/>
    <property type="match status" value="1"/>
</dbReference>
<keyword evidence="6" id="KW-0812">Transmembrane</keyword>
<evidence type="ECO:0000256" key="3">
    <source>
        <dbReference type="ARBA" id="ARBA00022630"/>
    </source>
</evidence>
<evidence type="ECO:0000313" key="9">
    <source>
        <dbReference type="Proteomes" id="UP001047646"/>
    </source>
</evidence>
<keyword evidence="6" id="KW-0997">Cell inner membrane</keyword>
<comment type="subcellular location">
    <subcellularLocation>
        <location evidence="6">Cell inner membrane</location>
        <topology evidence="6">Single-pass membrane protein</topology>
    </subcellularLocation>
</comment>
<dbReference type="SMART" id="SM00900">
    <property type="entry name" value="FMN_bind"/>
    <property type="match status" value="1"/>
</dbReference>
<keyword evidence="6" id="KW-0472">Membrane</keyword>
<sequence>MSARWRSQLLLVLITALALAATLTWRHWTASPIAEATQQWKERQWLAVLPAGSYDNRPLANPLPLAQPTLAHSRLLAAYRASLAGMPVAILLHSSFQGYAGPVELAIAIDSQGRLVGVHVLKQQESPGLGDQLVDPTLHWLDQFTGKTHDQAWAIKRDHGAFDQMAGATVTSRAVIDALQDALRYFDAQRPTLLGEATP</sequence>
<dbReference type="PIRSF" id="PIRSF006091">
    <property type="entry name" value="E_trnsport_RnfG"/>
    <property type="match status" value="1"/>
</dbReference>
<evidence type="ECO:0000313" key="8">
    <source>
        <dbReference type="EMBL" id="QXH36905.1"/>
    </source>
</evidence>
<evidence type="ECO:0000256" key="1">
    <source>
        <dbReference type="ARBA" id="ARBA00022448"/>
    </source>
</evidence>
<evidence type="ECO:0000256" key="5">
    <source>
        <dbReference type="ARBA" id="ARBA00022982"/>
    </source>
</evidence>
<keyword evidence="6" id="KW-1133">Transmembrane helix</keyword>
<dbReference type="NCBIfam" id="TIGR01947">
    <property type="entry name" value="rnfG"/>
    <property type="match status" value="1"/>
</dbReference>
<dbReference type="HAMAP" id="MF_00479">
    <property type="entry name" value="RsxG_RnfG"/>
    <property type="match status" value="1"/>
</dbReference>
<keyword evidence="4 6" id="KW-0288">FMN</keyword>
<organism evidence="8 9">
    <name type="scientific">Pseudomonas muyukensis</name>
    <dbReference type="NCBI Taxonomy" id="2842357"/>
    <lineage>
        <taxon>Bacteria</taxon>
        <taxon>Pseudomonadati</taxon>
        <taxon>Pseudomonadota</taxon>
        <taxon>Gammaproteobacteria</taxon>
        <taxon>Pseudomonadales</taxon>
        <taxon>Pseudomonadaceae</taxon>
        <taxon>Pseudomonas</taxon>
    </lineage>
</organism>
<protein>
    <recommendedName>
        <fullName evidence="6">Ion-translocating oxidoreductase complex subunit G</fullName>
        <ecNumber evidence="6">7.-.-.-</ecNumber>
    </recommendedName>
    <alternativeName>
        <fullName evidence="6">Rnf electron transport complex subunit G</fullName>
    </alternativeName>
</protein>
<dbReference type="Pfam" id="PF04205">
    <property type="entry name" value="FMN_bind"/>
    <property type="match status" value="1"/>
</dbReference>
<dbReference type="Proteomes" id="UP001047646">
    <property type="component" value="Chromosome"/>
</dbReference>
<evidence type="ECO:0000259" key="7">
    <source>
        <dbReference type="SMART" id="SM00900"/>
    </source>
</evidence>
<feature type="modified residue" description="FMN phosphoryl threonine" evidence="6">
    <location>
        <position position="169"/>
    </location>
</feature>
<keyword evidence="1 6" id="KW-0813">Transport</keyword>
<comment type="similarity">
    <text evidence="6">Belongs to the RnfG family.</text>
</comment>
<keyword evidence="6" id="KW-1278">Translocase</keyword>
<dbReference type="EC" id="7.-.-.-" evidence="6"/>
<evidence type="ECO:0000256" key="6">
    <source>
        <dbReference type="HAMAP-Rule" id="MF_00479"/>
    </source>
</evidence>
<keyword evidence="2 6" id="KW-0597">Phosphoprotein</keyword>
<keyword evidence="5 6" id="KW-0249">Electron transport</keyword>